<reference evidence="1 2" key="1">
    <citation type="submission" date="2021-06" db="EMBL/GenBank/DDBJ databases">
        <title>Caerostris darwini draft genome.</title>
        <authorList>
            <person name="Kono N."/>
            <person name="Arakawa K."/>
        </authorList>
    </citation>
    <scope>NUCLEOTIDE SEQUENCE [LARGE SCALE GENOMIC DNA]</scope>
</reference>
<protein>
    <submittedName>
        <fullName evidence="1">Uncharacterized protein</fullName>
    </submittedName>
</protein>
<name>A0AAV4SD03_9ARAC</name>
<gene>
    <name evidence="1" type="ORF">CDAR_588381</name>
</gene>
<keyword evidence="2" id="KW-1185">Reference proteome</keyword>
<proteinExistence type="predicted"/>
<dbReference type="Proteomes" id="UP001054837">
    <property type="component" value="Unassembled WGS sequence"/>
</dbReference>
<evidence type="ECO:0000313" key="2">
    <source>
        <dbReference type="Proteomes" id="UP001054837"/>
    </source>
</evidence>
<dbReference type="EMBL" id="BPLQ01007461">
    <property type="protein sequence ID" value="GIY30267.1"/>
    <property type="molecule type" value="Genomic_DNA"/>
</dbReference>
<dbReference type="AlphaFoldDB" id="A0AAV4SD03"/>
<evidence type="ECO:0000313" key="1">
    <source>
        <dbReference type="EMBL" id="GIY30267.1"/>
    </source>
</evidence>
<organism evidence="1 2">
    <name type="scientific">Caerostris darwini</name>
    <dbReference type="NCBI Taxonomy" id="1538125"/>
    <lineage>
        <taxon>Eukaryota</taxon>
        <taxon>Metazoa</taxon>
        <taxon>Ecdysozoa</taxon>
        <taxon>Arthropoda</taxon>
        <taxon>Chelicerata</taxon>
        <taxon>Arachnida</taxon>
        <taxon>Araneae</taxon>
        <taxon>Araneomorphae</taxon>
        <taxon>Entelegynae</taxon>
        <taxon>Araneoidea</taxon>
        <taxon>Araneidae</taxon>
        <taxon>Caerostris</taxon>
    </lineage>
</organism>
<comment type="caution">
    <text evidence="1">The sequence shown here is derived from an EMBL/GenBank/DDBJ whole genome shotgun (WGS) entry which is preliminary data.</text>
</comment>
<sequence length="66" mass="8044">MLARKEKFLARKKKTYMKFKRNMITDWMNLYWLLSFCRSSIVENQCCEPIKEGIQCCIYLPIDDTR</sequence>
<accession>A0AAV4SD03</accession>